<evidence type="ECO:0000313" key="3">
    <source>
        <dbReference type="EMBL" id="GIG41908.1"/>
    </source>
</evidence>
<dbReference type="InterPro" id="IPR011008">
    <property type="entry name" value="Dimeric_a/b-barrel"/>
</dbReference>
<dbReference type="InterPro" id="IPR007362">
    <property type="entry name" value="DUF429"/>
</dbReference>
<sequence>MVRYVGLDLAWGTTARTGVAVLDEDGRLVHSSAVVTDAEIDALVEQHAGGHDVAVAIDAPLVVPNLTGQREAERLVTRHFGRFDAGAHPSSRSRPHFDPPRAEVLAARHGWHVDPAVQPGPGVSVAIEVYPHPAMVVLFGLGRVLPYKGKARRGFDVRHAAWLQLLDHVERVAGPTLGLAGNARWAQVRQEVRGAQRAAVLERLEDEVDAIVCAYLAWLWATERERMVVLGSVGDGYVVVPGLPTGEPTPRPVTGKVSKNGAVARRQGERAPTAVPPATRRSAMRYLLSVIDDATGTATPEEVAAIDAFNARLEADGHWVLAGGLVAPRDAVVVDDRDGRGLRTDGPFAETTEYLAGFWVLDAPDRETALALAADASRACRRRVELRAFLGG</sequence>
<reference evidence="3 4" key="1">
    <citation type="submission" date="2021-01" db="EMBL/GenBank/DDBJ databases">
        <title>Whole genome shotgun sequence of Cellulomonas phragmiteti NBRC 110785.</title>
        <authorList>
            <person name="Komaki H."/>
            <person name="Tamura T."/>
        </authorList>
    </citation>
    <scope>NUCLEOTIDE SEQUENCE [LARGE SCALE GENOMIC DNA]</scope>
    <source>
        <strain evidence="3 4">NBRC 110785</strain>
    </source>
</reference>
<proteinExistence type="inferred from homology"/>
<dbReference type="Pfam" id="PF03795">
    <property type="entry name" value="YCII"/>
    <property type="match status" value="1"/>
</dbReference>
<name>A0ABQ4DRD0_9CELL</name>
<dbReference type="SUPFAM" id="SSF54909">
    <property type="entry name" value="Dimeric alpha+beta barrel"/>
    <property type="match status" value="1"/>
</dbReference>
<dbReference type="PANTHER" id="PTHR35174">
    <property type="entry name" value="BLL7171 PROTEIN-RELATED"/>
    <property type="match status" value="1"/>
</dbReference>
<protein>
    <recommendedName>
        <fullName evidence="2">YCII-related domain-containing protein</fullName>
    </recommendedName>
</protein>
<dbReference type="InterPro" id="IPR005545">
    <property type="entry name" value="YCII"/>
</dbReference>
<dbReference type="Gene3D" id="3.30.70.1060">
    <property type="entry name" value="Dimeric alpha+beta barrel"/>
    <property type="match status" value="1"/>
</dbReference>
<dbReference type="RefSeq" id="WP_203676502.1">
    <property type="nucleotide sequence ID" value="NZ_BONP01000045.1"/>
</dbReference>
<organism evidence="3 4">
    <name type="scientific">Cellulomonas phragmiteti</name>
    <dbReference type="NCBI Taxonomy" id="478780"/>
    <lineage>
        <taxon>Bacteria</taxon>
        <taxon>Bacillati</taxon>
        <taxon>Actinomycetota</taxon>
        <taxon>Actinomycetes</taxon>
        <taxon>Micrococcales</taxon>
        <taxon>Cellulomonadaceae</taxon>
        <taxon>Cellulomonas</taxon>
    </lineage>
</organism>
<comment type="similarity">
    <text evidence="1">Belongs to the YciI family.</text>
</comment>
<keyword evidence="4" id="KW-1185">Reference proteome</keyword>
<dbReference type="Pfam" id="PF04250">
    <property type="entry name" value="DUF429"/>
    <property type="match status" value="1"/>
</dbReference>
<dbReference type="PANTHER" id="PTHR35174:SF3">
    <property type="entry name" value="BLL7171 PROTEIN"/>
    <property type="match status" value="1"/>
</dbReference>
<dbReference type="Proteomes" id="UP000614741">
    <property type="component" value="Unassembled WGS sequence"/>
</dbReference>
<gene>
    <name evidence="3" type="ORF">Cph01nite_36700</name>
</gene>
<evidence type="ECO:0000259" key="2">
    <source>
        <dbReference type="Pfam" id="PF03795"/>
    </source>
</evidence>
<accession>A0ABQ4DRD0</accession>
<comment type="caution">
    <text evidence="3">The sequence shown here is derived from an EMBL/GenBank/DDBJ whole genome shotgun (WGS) entry which is preliminary data.</text>
</comment>
<evidence type="ECO:0000256" key="1">
    <source>
        <dbReference type="ARBA" id="ARBA00007689"/>
    </source>
</evidence>
<dbReference type="EMBL" id="BONP01000045">
    <property type="protein sequence ID" value="GIG41908.1"/>
    <property type="molecule type" value="Genomic_DNA"/>
</dbReference>
<feature type="domain" description="YCII-related" evidence="2">
    <location>
        <begin position="284"/>
        <end position="376"/>
    </location>
</feature>
<evidence type="ECO:0000313" key="4">
    <source>
        <dbReference type="Proteomes" id="UP000614741"/>
    </source>
</evidence>